<protein>
    <submittedName>
        <fullName evidence="1">Uncharacterized protein</fullName>
    </submittedName>
</protein>
<dbReference type="Proteomes" id="UP000198951">
    <property type="component" value="Unassembled WGS sequence"/>
</dbReference>
<organism evidence="1 2">
    <name type="scientific">Flavobacterium gillisiae</name>
    <dbReference type="NCBI Taxonomy" id="150146"/>
    <lineage>
        <taxon>Bacteria</taxon>
        <taxon>Pseudomonadati</taxon>
        <taxon>Bacteroidota</taxon>
        <taxon>Flavobacteriia</taxon>
        <taxon>Flavobacteriales</taxon>
        <taxon>Flavobacteriaceae</taxon>
        <taxon>Flavobacterium</taxon>
    </lineage>
</organism>
<evidence type="ECO:0000313" key="1">
    <source>
        <dbReference type="EMBL" id="SEB07305.1"/>
    </source>
</evidence>
<name>A0A1H4GCH7_9FLAO</name>
<accession>A0A1H4GCH7</accession>
<dbReference type="AlphaFoldDB" id="A0A1H4GCH7"/>
<evidence type="ECO:0000313" key="2">
    <source>
        <dbReference type="Proteomes" id="UP000198951"/>
    </source>
</evidence>
<dbReference type="EMBL" id="FNRD01000022">
    <property type="protein sequence ID" value="SEB07305.1"/>
    <property type="molecule type" value="Genomic_DNA"/>
</dbReference>
<reference evidence="2" key="1">
    <citation type="submission" date="2016-10" db="EMBL/GenBank/DDBJ databases">
        <authorList>
            <person name="Varghese N."/>
            <person name="Submissions S."/>
        </authorList>
    </citation>
    <scope>NUCLEOTIDE SEQUENCE [LARGE SCALE GENOMIC DNA]</scope>
    <source>
        <strain evidence="2">DSM 22376</strain>
    </source>
</reference>
<proteinExistence type="predicted"/>
<keyword evidence="2" id="KW-1185">Reference proteome</keyword>
<gene>
    <name evidence="1" type="ORF">SAMN05443667_1221</name>
</gene>
<sequence>MKNLKMLLMLFIVFTVTFCSKEGLSPNSPDNTGYFGRTVPPISVEMVPL</sequence>